<evidence type="ECO:0000313" key="2">
    <source>
        <dbReference type="EMBL" id="AFL78198.1"/>
    </source>
</evidence>
<dbReference type="RefSeq" id="WP_014775598.1">
    <property type="nucleotide sequence ID" value="NC_018011.1"/>
</dbReference>
<dbReference type="EMBL" id="CP003274">
    <property type="protein sequence ID" value="AFL78198.1"/>
    <property type="molecule type" value="Genomic_DNA"/>
</dbReference>
<dbReference type="KEGG" id="afd:Alfi_1878"/>
<dbReference type="eggNOG" id="COG0515">
    <property type="taxonomic scope" value="Bacteria"/>
</dbReference>
<dbReference type="HOGENOM" id="CLU_461295_0_0_10"/>
<organism evidence="2 3">
    <name type="scientific">Alistipes finegoldii (strain DSM 17242 / JCM 16770 / CCUG 46020 / CIP 107999 / KCTC 15236 / AHN 2437)</name>
    <dbReference type="NCBI Taxonomy" id="679935"/>
    <lineage>
        <taxon>Bacteria</taxon>
        <taxon>Pseudomonadati</taxon>
        <taxon>Bacteroidota</taxon>
        <taxon>Bacteroidia</taxon>
        <taxon>Bacteroidales</taxon>
        <taxon>Rikenellaceae</taxon>
        <taxon>Alistipes</taxon>
    </lineage>
</organism>
<proteinExistence type="predicted"/>
<keyword evidence="1" id="KW-0175">Coiled coil</keyword>
<dbReference type="InterPro" id="IPR032774">
    <property type="entry name" value="WG_beta_rep"/>
</dbReference>
<name>I3YMI0_ALIFI</name>
<accession>I3YMI0</accession>
<dbReference type="Pfam" id="PF14903">
    <property type="entry name" value="WG_beta_rep"/>
    <property type="match status" value="3"/>
</dbReference>
<protein>
    <recommendedName>
        <fullName evidence="4">WG repeat-containing protein</fullName>
    </recommendedName>
</protein>
<dbReference type="PATRIC" id="fig|679935.3.peg.1826"/>
<gene>
    <name evidence="2" type="ordered locus">Alfi_1878</name>
</gene>
<evidence type="ECO:0000313" key="3">
    <source>
        <dbReference type="Proteomes" id="UP000006052"/>
    </source>
</evidence>
<sequence>MATVNFMLTSPIAVDGDMNVTETKMVMRVNELFQELRQISGVQVAMSDIGYADGTDYCATVSVKNQWYASAVQLRRVAEQFDSQYRGREYADVGHMKYYTDLAHLEQVKISGFCKDFNELVYMTTEGRDRVENALGVEFVRLPVGTHIDYYNQHNSLFRIRVQQFNGELKAGYIDKYGMPVVKAVYDEITAPDYKGICCASFLGKKGLVATGDRQLIPFVYNEIKGANLDLLRNPQSLDKEVEKSISIFSENGHILAEKATDAGQRWGVIDRDNKVVIPFEFEALTEVYADDTRYAKYGLLIAERDGKFGMVDKDGSVAVPFEYDYLGLHDRDNPQLGRVDDGYLFAYKDGKVGIIDVNHRIAVPFRYSPEEIYQFEYPQIRFSVRPVSKNEIECQADLSRLEELCKRQNWTYEWSAVIQVRQDGADSMNKLVQHFKKISESSLPEAIAIWEKHALGRFPVPSIELSEEEQKVFRLDTPRESDIYLRPEERTGVYIPPQERVDSLIEKIRDAEAVRSEISHYSYHDMCVAALEGGFFEPDGGEYNRNKERQLAEIGREIDALYEQLDRAEANVRKFAPPLERRKDILAPTTTLYNIEQGIKEKMSKPRSSPTCEQKM</sequence>
<feature type="coiled-coil region" evidence="1">
    <location>
        <begin position="545"/>
        <end position="572"/>
    </location>
</feature>
<dbReference type="STRING" id="679935.Alfi_1878"/>
<reference evidence="3" key="1">
    <citation type="journal article" date="2013" name="Stand. Genomic Sci.">
        <title>Complete genome sequence of the bile-resistant pigment-producing anaerobe Alistipes finegoldii type strain (AHN2437(T)).</title>
        <authorList>
            <person name="Mavromatis K."/>
            <person name="Stackebrandt E."/>
            <person name="Munk C."/>
            <person name="Lapidus A."/>
            <person name="Nolan M."/>
            <person name="Lucas S."/>
            <person name="Hammon N."/>
            <person name="Deshpande S."/>
            <person name="Cheng J.F."/>
            <person name="Tapia R."/>
            <person name="Goodwin L.A."/>
            <person name="Pitluck S."/>
            <person name="Liolios K."/>
            <person name="Pagani I."/>
            <person name="Ivanova N."/>
            <person name="Mikhailova N."/>
            <person name="Huntemann M."/>
            <person name="Pati A."/>
            <person name="Chen A."/>
            <person name="Palaniappan K."/>
            <person name="Land M."/>
            <person name="Hauser L."/>
            <person name="Rohde M."/>
            <person name="Gronow S."/>
            <person name="Goker M."/>
            <person name="Detter J.C."/>
            <person name="Bristow J."/>
            <person name="Eisen J.A."/>
            <person name="Markowitz V."/>
            <person name="Hugenholtz P."/>
            <person name="Kyrpides N.C."/>
            <person name="Klenk H.P."/>
            <person name="Woyke T."/>
        </authorList>
    </citation>
    <scope>NUCLEOTIDE SEQUENCE</scope>
    <source>
        <strain evidence="3">DSM 17242 / JCM 16770 / AHN 2437 / CCUG 46020 / CIP 107999</strain>
    </source>
</reference>
<dbReference type="AlphaFoldDB" id="I3YMI0"/>
<dbReference type="Proteomes" id="UP000006052">
    <property type="component" value="Chromosome"/>
</dbReference>
<evidence type="ECO:0008006" key="4">
    <source>
        <dbReference type="Google" id="ProtNLM"/>
    </source>
</evidence>
<evidence type="ECO:0000256" key="1">
    <source>
        <dbReference type="SAM" id="Coils"/>
    </source>
</evidence>